<reference evidence="2 4" key="1">
    <citation type="submission" date="2017-11" db="EMBL/GenBank/DDBJ databases">
        <title>Comparitive Functional Genomics of Dry Heat Resistant strains isolated from the Viking Spacecraft.</title>
        <authorList>
            <person name="Seuylemezian A."/>
            <person name="Cooper K."/>
            <person name="Vaishampayan P."/>
        </authorList>
    </citation>
    <scope>NUCLEOTIDE SEQUENCE [LARGE SCALE GENOMIC DNA]</scope>
    <source>
        <strain evidence="2 4">M4.6</strain>
    </source>
</reference>
<protein>
    <recommendedName>
        <fullName evidence="6">ABC transporter permease</fullName>
    </recommendedName>
</protein>
<dbReference type="Proteomes" id="UP000235114">
    <property type="component" value="Unassembled WGS sequence"/>
</dbReference>
<evidence type="ECO:0000313" key="2">
    <source>
        <dbReference type="EMBL" id="PLR83002.1"/>
    </source>
</evidence>
<reference evidence="3 5" key="2">
    <citation type="submission" date="2017-12" db="EMBL/GenBank/DDBJ databases">
        <title>Comparative Functional Genomics of Dry Heat Resistant strains isolated from the Viking Spacecraft.</title>
        <authorList>
            <person name="Seuylemezian A."/>
            <person name="Cooper K."/>
            <person name="Vaishampayan P."/>
        </authorList>
    </citation>
    <scope>NUCLEOTIDE SEQUENCE [LARGE SCALE GENOMIC DNA]</scope>
    <source>
        <strain evidence="3 5">ATCC 29669</strain>
    </source>
</reference>
<proteinExistence type="predicted"/>
<feature type="transmembrane region" description="Helical" evidence="1">
    <location>
        <begin position="146"/>
        <end position="172"/>
    </location>
</feature>
<evidence type="ECO:0000256" key="1">
    <source>
        <dbReference type="SAM" id="Phobius"/>
    </source>
</evidence>
<dbReference type="EMBL" id="PGVA01000024">
    <property type="protein sequence ID" value="PLR83002.1"/>
    <property type="molecule type" value="Genomic_DNA"/>
</dbReference>
<dbReference type="PANTHER" id="PTHR36833">
    <property type="entry name" value="SLR0610 PROTEIN-RELATED"/>
    <property type="match status" value="1"/>
</dbReference>
<feature type="transmembrane region" description="Helical" evidence="1">
    <location>
        <begin position="24"/>
        <end position="45"/>
    </location>
</feature>
<evidence type="ECO:0000313" key="3">
    <source>
        <dbReference type="EMBL" id="PLR96994.1"/>
    </source>
</evidence>
<dbReference type="InterPro" id="IPR010390">
    <property type="entry name" value="ABC-2_transporter-like"/>
</dbReference>
<feature type="transmembrane region" description="Helical" evidence="1">
    <location>
        <begin position="199"/>
        <end position="217"/>
    </location>
</feature>
<feature type="transmembrane region" description="Helical" evidence="1">
    <location>
        <begin position="120"/>
        <end position="140"/>
    </location>
</feature>
<gene>
    <name evidence="2" type="ORF">CU635_11045</name>
    <name evidence="3" type="ORF">CVD25_10155</name>
</gene>
<keyword evidence="1" id="KW-0472">Membrane</keyword>
<dbReference type="EMBL" id="PGVD01000028">
    <property type="protein sequence ID" value="PLR96994.1"/>
    <property type="molecule type" value="Genomic_DNA"/>
</dbReference>
<sequence length="262" mass="30158">MELRIYFKYVLILFKSQMQYRSSFWLLTVGQFFIPFAMIAGLYFLFERFGEIKGWDFFEVALCFAVIHMAFAISECFARGFDTFSTLVGKGEFDRLLVRPRSTIIQVLGSKFEFSKFGRLFQSILVLIWAISNLSIVWTVMKAVTLLLMVTSGVVIFTGIFMLAATMCFWTIQGVEVANIFIDGGREMAQYPLNIYQKWVTHFFTFVIPFGCVNYLPLMYILDKTEGNAVLYMISPLAGVAFILPCLRLWQIGVRHYRSTGS</sequence>
<dbReference type="OrthoDB" id="9788195at2"/>
<dbReference type="AlphaFoldDB" id="A0A2N5GMB5"/>
<comment type="caution">
    <text evidence="2">The sequence shown here is derived from an EMBL/GenBank/DDBJ whole genome shotgun (WGS) entry which is preliminary data.</text>
</comment>
<feature type="transmembrane region" description="Helical" evidence="1">
    <location>
        <begin position="229"/>
        <end position="250"/>
    </location>
</feature>
<dbReference type="PANTHER" id="PTHR36833:SF1">
    <property type="entry name" value="INTEGRAL MEMBRANE TRANSPORT PROTEIN"/>
    <property type="match status" value="1"/>
</dbReference>
<organism evidence="2 4">
    <name type="scientific">Bacillus canaveralius</name>
    <dbReference type="NCBI Taxonomy" id="1403243"/>
    <lineage>
        <taxon>Bacteria</taxon>
        <taxon>Bacillati</taxon>
        <taxon>Bacillota</taxon>
        <taxon>Bacilli</taxon>
        <taxon>Bacillales</taxon>
        <taxon>Bacillaceae</taxon>
        <taxon>Bacillus</taxon>
    </lineage>
</organism>
<feature type="transmembrane region" description="Helical" evidence="1">
    <location>
        <begin position="57"/>
        <end position="78"/>
    </location>
</feature>
<dbReference type="Pfam" id="PF06182">
    <property type="entry name" value="ABC2_membrane_6"/>
    <property type="match status" value="1"/>
</dbReference>
<keyword evidence="5" id="KW-1185">Reference proteome</keyword>
<name>A0A2N5GMB5_9BACI</name>
<evidence type="ECO:0000313" key="4">
    <source>
        <dbReference type="Proteomes" id="UP000234951"/>
    </source>
</evidence>
<evidence type="ECO:0008006" key="6">
    <source>
        <dbReference type="Google" id="ProtNLM"/>
    </source>
</evidence>
<evidence type="ECO:0000313" key="5">
    <source>
        <dbReference type="Proteomes" id="UP000235114"/>
    </source>
</evidence>
<keyword evidence="1" id="KW-1133">Transmembrane helix</keyword>
<accession>A0A2N5GMB5</accession>
<keyword evidence="1" id="KW-0812">Transmembrane</keyword>
<dbReference type="Proteomes" id="UP000234951">
    <property type="component" value="Unassembled WGS sequence"/>
</dbReference>